<accession>A0A177T948</accession>
<dbReference type="AlphaFoldDB" id="A0A177T948"/>
<sequence length="255" mass="28746">MAGATQHCGQMSESTSRLVEVITLFERLITKAPVERGESIETASDTVQDMRLRSLQLLVGLDVSMKAEFERAQKELADIQARCHDDFQEMQLRHRRRFEDAYTLTQVALDHLRARTTNDTDEILQRIQARTSTKQGNEDVGFLLQQMKEYSSDVVRDVKSAQNTLMHTQTQLLGFNSWSFAWAEAMRLARYTQRDATQPPNYEQAGPATSGASLLDQVRTANLVRTAADGGGNHRTRQRHDPLQSPPSTARATPD</sequence>
<name>A0A177T948_9BASI</name>
<reference evidence="2" key="2">
    <citation type="journal article" date="2019" name="IMA Fungus">
        <title>Genome sequencing and comparison of five Tilletia species to identify candidate genes for the detection of regulated species infecting wheat.</title>
        <authorList>
            <person name="Nguyen H.D.T."/>
            <person name="Sultana T."/>
            <person name="Kesanakurti P."/>
            <person name="Hambleton S."/>
        </authorList>
    </citation>
    <scope>NUCLEOTIDE SEQUENCE</scope>
    <source>
        <strain evidence="2">DAOMC 236416</strain>
    </source>
</reference>
<organism evidence="2 3">
    <name type="scientific">Tilletia indica</name>
    <dbReference type="NCBI Taxonomy" id="43049"/>
    <lineage>
        <taxon>Eukaryota</taxon>
        <taxon>Fungi</taxon>
        <taxon>Dikarya</taxon>
        <taxon>Basidiomycota</taxon>
        <taxon>Ustilaginomycotina</taxon>
        <taxon>Exobasidiomycetes</taxon>
        <taxon>Tilletiales</taxon>
        <taxon>Tilletiaceae</taxon>
        <taxon>Tilletia</taxon>
    </lineage>
</organism>
<evidence type="ECO:0000313" key="2">
    <source>
        <dbReference type="EMBL" id="KAE8242623.1"/>
    </source>
</evidence>
<protein>
    <submittedName>
        <fullName evidence="2">Uncharacterized protein</fullName>
    </submittedName>
</protein>
<keyword evidence="3" id="KW-1185">Reference proteome</keyword>
<reference evidence="2" key="1">
    <citation type="submission" date="2016-04" db="EMBL/GenBank/DDBJ databases">
        <authorList>
            <person name="Nguyen H.D."/>
            <person name="Samba Siva P."/>
            <person name="Cullis J."/>
            <person name="Levesque C.A."/>
            <person name="Hambleton S."/>
        </authorList>
    </citation>
    <scope>NUCLEOTIDE SEQUENCE</scope>
    <source>
        <strain evidence="2">DAOMC 236416</strain>
    </source>
</reference>
<gene>
    <name evidence="2" type="ORF">A4X13_0g7083</name>
</gene>
<evidence type="ECO:0000256" key="1">
    <source>
        <dbReference type="SAM" id="MobiDB-lite"/>
    </source>
</evidence>
<feature type="compositionally biased region" description="Polar residues" evidence="1">
    <location>
        <begin position="246"/>
        <end position="255"/>
    </location>
</feature>
<proteinExistence type="predicted"/>
<feature type="region of interest" description="Disordered" evidence="1">
    <location>
        <begin position="227"/>
        <end position="255"/>
    </location>
</feature>
<dbReference type="Proteomes" id="UP000077521">
    <property type="component" value="Unassembled WGS sequence"/>
</dbReference>
<comment type="caution">
    <text evidence="2">The sequence shown here is derived from an EMBL/GenBank/DDBJ whole genome shotgun (WGS) entry which is preliminary data.</text>
</comment>
<dbReference type="EMBL" id="LWDF02000789">
    <property type="protein sequence ID" value="KAE8242623.1"/>
    <property type="molecule type" value="Genomic_DNA"/>
</dbReference>
<evidence type="ECO:0000313" key="3">
    <source>
        <dbReference type="Proteomes" id="UP000077521"/>
    </source>
</evidence>